<keyword evidence="2" id="KW-1015">Disulfide bond</keyword>
<evidence type="ECO:0000259" key="4">
    <source>
        <dbReference type="Pfam" id="PF01826"/>
    </source>
</evidence>
<keyword evidence="3" id="KW-0732">Signal</keyword>
<evidence type="ECO:0000256" key="2">
    <source>
        <dbReference type="ARBA" id="ARBA00023157"/>
    </source>
</evidence>
<keyword evidence="1" id="KW-0646">Protease inhibitor</keyword>
<organism evidence="5">
    <name type="scientific">Rhipicephalus microplus</name>
    <name type="common">Cattle tick</name>
    <name type="synonym">Boophilus microplus</name>
    <dbReference type="NCBI Taxonomy" id="6941"/>
    <lineage>
        <taxon>Eukaryota</taxon>
        <taxon>Metazoa</taxon>
        <taxon>Ecdysozoa</taxon>
        <taxon>Arthropoda</taxon>
        <taxon>Chelicerata</taxon>
        <taxon>Arachnida</taxon>
        <taxon>Acari</taxon>
        <taxon>Parasitiformes</taxon>
        <taxon>Ixodida</taxon>
        <taxon>Ixodoidea</taxon>
        <taxon>Ixodidae</taxon>
        <taxon>Rhipicephalinae</taxon>
        <taxon>Rhipicephalus</taxon>
        <taxon>Boophilus</taxon>
    </lineage>
</organism>
<dbReference type="InterPro" id="IPR051368">
    <property type="entry name" value="SerProtInhib-TIL_Domain"/>
</dbReference>
<evidence type="ECO:0000313" key="5">
    <source>
        <dbReference type="EMBL" id="NIE46054.1"/>
    </source>
</evidence>
<dbReference type="PANTHER" id="PTHR23259">
    <property type="entry name" value="RIDDLE"/>
    <property type="match status" value="1"/>
</dbReference>
<dbReference type="CDD" id="cd19941">
    <property type="entry name" value="TIL"/>
    <property type="match status" value="1"/>
</dbReference>
<dbReference type="AlphaFoldDB" id="A0A6G5A507"/>
<dbReference type="SUPFAM" id="SSF57567">
    <property type="entry name" value="Serine protease inhibitors"/>
    <property type="match status" value="1"/>
</dbReference>
<dbReference type="PANTHER" id="PTHR23259:SF69">
    <property type="entry name" value="GEO11767P1-RELATED"/>
    <property type="match status" value="1"/>
</dbReference>
<dbReference type="EMBL" id="GIKN01003781">
    <property type="protein sequence ID" value="NIE46054.1"/>
    <property type="molecule type" value="Transcribed_RNA"/>
</dbReference>
<feature type="chain" id="PRO_5026053590" description="TIL domain-containing protein" evidence="3">
    <location>
        <begin position="22"/>
        <end position="158"/>
    </location>
</feature>
<evidence type="ECO:0000256" key="1">
    <source>
        <dbReference type="ARBA" id="ARBA00022690"/>
    </source>
</evidence>
<dbReference type="InterPro" id="IPR036084">
    <property type="entry name" value="Ser_inhib-like_sf"/>
</dbReference>
<name>A0A6G5A507_RHIMP</name>
<dbReference type="InterPro" id="IPR002919">
    <property type="entry name" value="TIL_dom"/>
</dbReference>
<feature type="signal peptide" evidence="3">
    <location>
        <begin position="1"/>
        <end position="21"/>
    </location>
</feature>
<sequence length="158" mass="17843">MATLSLAVVLSVFAFLEVSHAEPATLRADGADSGLRGSDSAWRGPWSPQKRCWRPNEVFKKCVSSSCAEMKCGMKSAPFICTADCQSGCFCRDGYYRNRWGQCVTAWQCKAYYPWNPWNPWNPWTPWNPYFPGFTTRPTTYPEIYGPGAYGLGSPQWL</sequence>
<dbReference type="GO" id="GO:0030414">
    <property type="term" value="F:peptidase inhibitor activity"/>
    <property type="evidence" value="ECO:0007669"/>
    <property type="project" value="UniProtKB-KW"/>
</dbReference>
<reference evidence="5" key="1">
    <citation type="submission" date="2020-03" db="EMBL/GenBank/DDBJ databases">
        <title>A transcriptome and proteome of the tick Rhipicephalus microplus shaped by the genetic composition of its hosts and developmental stage.</title>
        <authorList>
            <person name="Garcia G.R."/>
            <person name="Ribeiro J.M.C."/>
            <person name="Maruyama S.R."/>
            <person name="Gardinasse L.G."/>
            <person name="Nelson K."/>
            <person name="Ferreira B.R."/>
            <person name="Andrade T.G."/>
            <person name="Santos I.K.F.M."/>
        </authorList>
    </citation>
    <scope>NUCLEOTIDE SEQUENCE</scope>
    <source>
        <strain evidence="5">NSGR</strain>
        <tissue evidence="5">Salivary glands</tissue>
    </source>
</reference>
<dbReference type="Pfam" id="PF01826">
    <property type="entry name" value="TIL"/>
    <property type="match status" value="1"/>
</dbReference>
<feature type="domain" description="TIL" evidence="4">
    <location>
        <begin position="54"/>
        <end position="109"/>
    </location>
</feature>
<evidence type="ECO:0000256" key="3">
    <source>
        <dbReference type="SAM" id="SignalP"/>
    </source>
</evidence>
<accession>A0A6G5A507</accession>
<dbReference type="VEuPathDB" id="VectorBase:LOC119168104"/>
<dbReference type="OrthoDB" id="6414449at2759"/>
<dbReference type="Gene3D" id="2.10.25.10">
    <property type="entry name" value="Laminin"/>
    <property type="match status" value="1"/>
</dbReference>
<proteinExistence type="predicted"/>
<protein>
    <recommendedName>
        <fullName evidence="4">TIL domain-containing protein</fullName>
    </recommendedName>
</protein>